<dbReference type="EMBL" id="CP126208">
    <property type="protein sequence ID" value="WIA08776.1"/>
    <property type="molecule type" value="Genomic_DNA"/>
</dbReference>
<evidence type="ECO:0000313" key="5">
    <source>
        <dbReference type="Proteomes" id="UP001244341"/>
    </source>
</evidence>
<feature type="region of interest" description="Disordered" evidence="1">
    <location>
        <begin position="46"/>
        <end position="70"/>
    </location>
</feature>
<feature type="domain" description="DUF4461" evidence="3">
    <location>
        <begin position="220"/>
        <end position="396"/>
    </location>
</feature>
<dbReference type="PANTHER" id="PTHR31596">
    <property type="entry name" value="T-CELL ACTIVATION INHIBITOR, MITOCHONDRIAL"/>
    <property type="match status" value="1"/>
</dbReference>
<feature type="domain" description="DUF4460" evidence="2">
    <location>
        <begin position="67"/>
        <end position="136"/>
    </location>
</feature>
<evidence type="ECO:0000256" key="1">
    <source>
        <dbReference type="SAM" id="MobiDB-lite"/>
    </source>
</evidence>
<dbReference type="PANTHER" id="PTHR31596:SF1">
    <property type="entry name" value="T-CELL ACTIVATION INHIBITOR, MITOCHONDRIAL"/>
    <property type="match status" value="1"/>
</dbReference>
<proteinExistence type="predicted"/>
<keyword evidence="5" id="KW-1185">Reference proteome</keyword>
<dbReference type="Pfam" id="PF14688">
    <property type="entry name" value="DUF4461"/>
    <property type="match status" value="2"/>
</dbReference>
<feature type="compositionally biased region" description="Low complexity" evidence="1">
    <location>
        <begin position="53"/>
        <end position="70"/>
    </location>
</feature>
<reference evidence="4 5" key="1">
    <citation type="submission" date="2023-05" db="EMBL/GenBank/DDBJ databases">
        <title>A 100% complete, gapless, phased diploid assembly of the Scenedesmus obliquus UTEX 3031 genome.</title>
        <authorList>
            <person name="Biondi T.C."/>
            <person name="Hanschen E.R."/>
            <person name="Kwon T."/>
            <person name="Eng W."/>
            <person name="Kruse C.P.S."/>
            <person name="Koehler S.I."/>
            <person name="Kunde Y."/>
            <person name="Gleasner C.D."/>
            <person name="You Mak K.T."/>
            <person name="Polle J."/>
            <person name="Hovde B.T."/>
            <person name="Starkenburg S.R."/>
        </authorList>
    </citation>
    <scope>NUCLEOTIDE SEQUENCE [LARGE SCALE GENOMIC DNA]</scope>
    <source>
        <strain evidence="4 5">DOE0152z</strain>
    </source>
</reference>
<sequence length="584" mass="62997">MSGVLRQASTCYSTSNLLLRVLQQSSPTWKLGCRLGWILPATADAGRDQPDIGGQQAFSSTAGQQQQQQQQAVNLKSALRQLYKRVHPDLFTDYPAEQAENERSFKLLQDYLHQVRSPSQGPASRVAYHFRFFLLPQPHGLDVEEEPQEPPSQAAADAPPGPQFQRVQLSLPPPQPKADSSSPGLSAAALKALSKLLAQCGLPPVAAEEREQQADAAGRLSTFLPEAAEVVRQHESGAALDEVRVANMRAAMRIAHRVAAGFQPGAFSGQQQVALLQRLVDALNLLSAEFEAEGATLDLSGLHLLICSKTSLDSLGTLCLASDDSAEDWADFLGGVDAGYARDKRAAAAALRQLEAGVAAALGVRMLFTAAHYIMTHEYRSFLERLAAHAAEHGPVQNLSSCSTETDSSTSSSSSSSSSRTSSSSSRTSSSPVKSLADVPVYVAPPMQHQQYDAAGSDQQQQQQQAVHESVGYISVTMDSAAAEVYHTIQEHAAAAAAILSARQQLQQELAELTASVRSRLQLRRLIRDALVSPADYKAACRRLLQHREHLLRCNIEGLSIRVSDKNRVAADGSLVDIAWDFEP</sequence>
<gene>
    <name evidence="4" type="ORF">OEZ85_008199</name>
</gene>
<protein>
    <recommendedName>
        <fullName evidence="6">DUF4460 domain-containing protein</fullName>
    </recommendedName>
</protein>
<dbReference type="InterPro" id="IPR027986">
    <property type="entry name" value="TCAIM"/>
</dbReference>
<evidence type="ECO:0000313" key="4">
    <source>
        <dbReference type="EMBL" id="WIA08776.1"/>
    </source>
</evidence>
<name>A0ABY8TLS4_TETOB</name>
<dbReference type="Pfam" id="PF14687">
    <property type="entry name" value="DUF4460"/>
    <property type="match status" value="1"/>
</dbReference>
<evidence type="ECO:0000259" key="2">
    <source>
        <dbReference type="Pfam" id="PF14687"/>
    </source>
</evidence>
<dbReference type="Proteomes" id="UP001244341">
    <property type="component" value="Chromosome 1b"/>
</dbReference>
<dbReference type="InterPro" id="IPR028031">
    <property type="entry name" value="DUF4460"/>
</dbReference>
<evidence type="ECO:0008006" key="6">
    <source>
        <dbReference type="Google" id="ProtNLM"/>
    </source>
</evidence>
<organism evidence="4 5">
    <name type="scientific">Tetradesmus obliquus</name>
    <name type="common">Green alga</name>
    <name type="synonym">Acutodesmus obliquus</name>
    <dbReference type="NCBI Taxonomy" id="3088"/>
    <lineage>
        <taxon>Eukaryota</taxon>
        <taxon>Viridiplantae</taxon>
        <taxon>Chlorophyta</taxon>
        <taxon>core chlorophytes</taxon>
        <taxon>Chlorophyceae</taxon>
        <taxon>CS clade</taxon>
        <taxon>Sphaeropleales</taxon>
        <taxon>Scenedesmaceae</taxon>
        <taxon>Tetradesmus</taxon>
    </lineage>
</organism>
<evidence type="ECO:0000259" key="3">
    <source>
        <dbReference type="Pfam" id="PF14688"/>
    </source>
</evidence>
<feature type="region of interest" description="Disordered" evidence="1">
    <location>
        <begin position="141"/>
        <end position="185"/>
    </location>
</feature>
<feature type="domain" description="DUF4461" evidence="3">
    <location>
        <begin position="463"/>
        <end position="582"/>
    </location>
</feature>
<dbReference type="InterPro" id="IPR027989">
    <property type="entry name" value="DUF4461"/>
</dbReference>
<accession>A0ABY8TLS4</accession>
<feature type="region of interest" description="Disordered" evidence="1">
    <location>
        <begin position="395"/>
        <end position="433"/>
    </location>
</feature>
<feature type="compositionally biased region" description="Low complexity" evidence="1">
    <location>
        <begin position="400"/>
        <end position="431"/>
    </location>
</feature>